<dbReference type="Gene3D" id="2.170.140.10">
    <property type="entry name" value="Chitin binding domain"/>
    <property type="match status" value="1"/>
</dbReference>
<dbReference type="PROSITE" id="PS50940">
    <property type="entry name" value="CHIT_BIND_II"/>
    <property type="match status" value="1"/>
</dbReference>
<sequence length="352" mass="40289">MGFYADVEANCKVYHTCDDHGNKFSYRCPEETAFRQDALICDHVHLVDCRAITYLSTQLQNENADKENAHTMHLTRSPIDSLDNHRHSFSRSFRVIQQPDKMKSEINKAQSGFVFSASLFLRDKIQNQTEQITDTCTTCNTNSKNRMIISTSRSLTEQINSWNSRNDKSIPPRQSLPLSLSETRAFARDKSTAYRSFDSIANSSLVKMISEANQPLSVLHKESSSLNYNSDYHPYSETLRSIQANAHTLNIKSTTEIPVHALTLSLKPLVPNELEYDPYYPKEPTSTEAYYTPSNSNKVNSVRLSNQTPPIIVHPNFFEIPSILPDLNTLEDLVDRRKFFYIPRANIKSMHR</sequence>
<dbReference type="SUPFAM" id="SSF57625">
    <property type="entry name" value="Invertebrate chitin-binding proteins"/>
    <property type="match status" value="1"/>
</dbReference>
<dbReference type="Proteomes" id="UP000000311">
    <property type="component" value="Unassembled WGS sequence"/>
</dbReference>
<evidence type="ECO:0000259" key="1">
    <source>
        <dbReference type="PROSITE" id="PS50940"/>
    </source>
</evidence>
<dbReference type="GO" id="GO:0005576">
    <property type="term" value="C:extracellular region"/>
    <property type="evidence" value="ECO:0007669"/>
    <property type="project" value="InterPro"/>
</dbReference>
<dbReference type="OMA" id="EYDPYYP"/>
<reference evidence="2 3" key="1">
    <citation type="journal article" date="2010" name="Science">
        <title>Genomic comparison of the ants Camponotus floridanus and Harpegnathos saltator.</title>
        <authorList>
            <person name="Bonasio R."/>
            <person name="Zhang G."/>
            <person name="Ye C."/>
            <person name="Mutti N.S."/>
            <person name="Fang X."/>
            <person name="Qin N."/>
            <person name="Donahue G."/>
            <person name="Yang P."/>
            <person name="Li Q."/>
            <person name="Li C."/>
            <person name="Zhang P."/>
            <person name="Huang Z."/>
            <person name="Berger S.L."/>
            <person name="Reinberg D."/>
            <person name="Wang J."/>
            <person name="Liebig J."/>
        </authorList>
    </citation>
    <scope>NUCLEOTIDE SEQUENCE [LARGE SCALE GENOMIC DNA]</scope>
    <source>
        <strain evidence="3">C129</strain>
    </source>
</reference>
<evidence type="ECO:0000313" key="3">
    <source>
        <dbReference type="Proteomes" id="UP000000311"/>
    </source>
</evidence>
<dbReference type="Pfam" id="PF01607">
    <property type="entry name" value="CBM_14"/>
    <property type="match status" value="1"/>
</dbReference>
<accession>E2AMH8</accession>
<gene>
    <name evidence="2" type="ORF">EAG_04985</name>
</gene>
<organism evidence="3">
    <name type="scientific">Camponotus floridanus</name>
    <name type="common">Florida carpenter ant</name>
    <dbReference type="NCBI Taxonomy" id="104421"/>
    <lineage>
        <taxon>Eukaryota</taxon>
        <taxon>Metazoa</taxon>
        <taxon>Ecdysozoa</taxon>
        <taxon>Arthropoda</taxon>
        <taxon>Hexapoda</taxon>
        <taxon>Insecta</taxon>
        <taxon>Pterygota</taxon>
        <taxon>Neoptera</taxon>
        <taxon>Endopterygota</taxon>
        <taxon>Hymenoptera</taxon>
        <taxon>Apocrita</taxon>
        <taxon>Aculeata</taxon>
        <taxon>Formicoidea</taxon>
        <taxon>Formicidae</taxon>
        <taxon>Formicinae</taxon>
        <taxon>Camponotus</taxon>
    </lineage>
</organism>
<feature type="domain" description="Chitin-binding type-2" evidence="1">
    <location>
        <begin position="1"/>
        <end position="51"/>
    </location>
</feature>
<keyword evidence="3" id="KW-1185">Reference proteome</keyword>
<proteinExistence type="predicted"/>
<dbReference type="InParanoid" id="E2AMH8"/>
<dbReference type="OrthoDB" id="6379319at2759"/>
<dbReference type="GO" id="GO:0008061">
    <property type="term" value="F:chitin binding"/>
    <property type="evidence" value="ECO:0007669"/>
    <property type="project" value="InterPro"/>
</dbReference>
<evidence type="ECO:0000313" key="2">
    <source>
        <dbReference type="EMBL" id="EFN65402.1"/>
    </source>
</evidence>
<name>E2AMH8_CAMFO</name>
<dbReference type="AlphaFoldDB" id="E2AMH8"/>
<dbReference type="InterPro" id="IPR002557">
    <property type="entry name" value="Chitin-bd_dom"/>
</dbReference>
<protein>
    <recommendedName>
        <fullName evidence="1">Chitin-binding type-2 domain-containing protein</fullName>
    </recommendedName>
</protein>
<dbReference type="InterPro" id="IPR036508">
    <property type="entry name" value="Chitin-bd_dom_sf"/>
</dbReference>
<dbReference type="EMBL" id="GL440813">
    <property type="protein sequence ID" value="EFN65402.1"/>
    <property type="molecule type" value="Genomic_DNA"/>
</dbReference>